<name>A0ABW5ZK75_9BACL</name>
<comment type="caution">
    <text evidence="1">The sequence shown here is derived from an EMBL/GenBank/DDBJ whole genome shotgun (WGS) entry which is preliminary data.</text>
</comment>
<dbReference type="RefSeq" id="WP_204728273.1">
    <property type="nucleotide sequence ID" value="NZ_JAFBDK010000003.1"/>
</dbReference>
<keyword evidence="2" id="KW-1185">Reference proteome</keyword>
<protein>
    <submittedName>
        <fullName evidence="1">Uncharacterized protein</fullName>
    </submittedName>
</protein>
<accession>A0ABW5ZK75</accession>
<evidence type="ECO:0000313" key="1">
    <source>
        <dbReference type="EMBL" id="MFD2913348.1"/>
    </source>
</evidence>
<gene>
    <name evidence="1" type="ORF">ACFS5P_15790</name>
</gene>
<proteinExistence type="predicted"/>
<dbReference type="Proteomes" id="UP001597561">
    <property type="component" value="Unassembled WGS sequence"/>
</dbReference>
<evidence type="ECO:0000313" key="2">
    <source>
        <dbReference type="Proteomes" id="UP001597561"/>
    </source>
</evidence>
<organism evidence="1 2">
    <name type="scientific">Jeotgalibacillus terrae</name>
    <dbReference type="NCBI Taxonomy" id="587735"/>
    <lineage>
        <taxon>Bacteria</taxon>
        <taxon>Bacillati</taxon>
        <taxon>Bacillota</taxon>
        <taxon>Bacilli</taxon>
        <taxon>Bacillales</taxon>
        <taxon>Caryophanaceae</taxon>
        <taxon>Jeotgalibacillus</taxon>
    </lineage>
</organism>
<sequence length="51" mass="5498">MGDGTGEGNRKMIDGIPTLAEEIPHALKMPEGKSAVHPPIRNSILIFIFPT</sequence>
<reference evidence="2" key="1">
    <citation type="journal article" date="2019" name="Int. J. Syst. Evol. Microbiol.">
        <title>The Global Catalogue of Microorganisms (GCM) 10K type strain sequencing project: providing services to taxonomists for standard genome sequencing and annotation.</title>
        <authorList>
            <consortium name="The Broad Institute Genomics Platform"/>
            <consortium name="The Broad Institute Genome Sequencing Center for Infectious Disease"/>
            <person name="Wu L."/>
            <person name="Ma J."/>
        </authorList>
    </citation>
    <scope>NUCLEOTIDE SEQUENCE [LARGE SCALE GENOMIC DNA]</scope>
    <source>
        <strain evidence="2">KCTC 13528</strain>
    </source>
</reference>
<dbReference type="EMBL" id="JBHUPG010000031">
    <property type="protein sequence ID" value="MFD2913348.1"/>
    <property type="molecule type" value="Genomic_DNA"/>
</dbReference>